<dbReference type="Proteomes" id="UP000054995">
    <property type="component" value="Unassembled WGS sequence"/>
</dbReference>
<accession>A0A0V1FGN5</accession>
<gene>
    <name evidence="1" type="ORF">T4D_6394</name>
</gene>
<dbReference type="AlphaFoldDB" id="A0A0V1FGN5"/>
<sequence>MKRKTEVLLTEYITNTSPQCGFIAEHISQVGPYQVVMGHCLTFPITSKALSGTSPLSSPQIPSSSAWHCLKAIMRGTVFVESIPGLIKTLSLFPAIT</sequence>
<name>A0A0V1FGN5_TRIPS</name>
<evidence type="ECO:0000313" key="1">
    <source>
        <dbReference type="EMBL" id="KRY85204.1"/>
    </source>
</evidence>
<comment type="caution">
    <text evidence="1">The sequence shown here is derived from an EMBL/GenBank/DDBJ whole genome shotgun (WGS) entry which is preliminary data.</text>
</comment>
<evidence type="ECO:0000313" key="2">
    <source>
        <dbReference type="Proteomes" id="UP000054995"/>
    </source>
</evidence>
<protein>
    <submittedName>
        <fullName evidence="1">Uncharacterized protein</fullName>
    </submittedName>
</protein>
<keyword evidence="2" id="KW-1185">Reference proteome</keyword>
<reference evidence="1 2" key="1">
    <citation type="submission" date="2015-01" db="EMBL/GenBank/DDBJ databases">
        <title>Evolution of Trichinella species and genotypes.</title>
        <authorList>
            <person name="Korhonen P.K."/>
            <person name="Edoardo P."/>
            <person name="Giuseppe L.R."/>
            <person name="Gasser R.B."/>
        </authorList>
    </citation>
    <scope>NUCLEOTIDE SEQUENCE [LARGE SCALE GENOMIC DNA]</scope>
    <source>
        <strain evidence="1">ISS470</strain>
    </source>
</reference>
<organism evidence="1 2">
    <name type="scientific">Trichinella pseudospiralis</name>
    <name type="common">Parasitic roundworm</name>
    <dbReference type="NCBI Taxonomy" id="6337"/>
    <lineage>
        <taxon>Eukaryota</taxon>
        <taxon>Metazoa</taxon>
        <taxon>Ecdysozoa</taxon>
        <taxon>Nematoda</taxon>
        <taxon>Enoplea</taxon>
        <taxon>Dorylaimia</taxon>
        <taxon>Trichinellida</taxon>
        <taxon>Trichinellidae</taxon>
        <taxon>Trichinella</taxon>
    </lineage>
</organism>
<dbReference type="EMBL" id="JYDT01000095">
    <property type="protein sequence ID" value="KRY85204.1"/>
    <property type="molecule type" value="Genomic_DNA"/>
</dbReference>
<proteinExistence type="predicted"/>